<accession>A0ABS1I472</accession>
<name>A0ABS1I472_9PROT</name>
<keyword evidence="2" id="KW-1185">Reference proteome</keyword>
<evidence type="ECO:0000313" key="2">
    <source>
        <dbReference type="Proteomes" id="UP000654452"/>
    </source>
</evidence>
<proteinExistence type="predicted"/>
<reference evidence="1 2" key="1">
    <citation type="submission" date="2021-01" db="EMBL/GenBank/DDBJ databases">
        <title>Azospirillum sp. YIM DDC1 draft genome.</title>
        <authorList>
            <person name="Wang Y.-X."/>
        </authorList>
    </citation>
    <scope>NUCLEOTIDE SEQUENCE [LARGE SCALE GENOMIC DNA]</scope>
    <source>
        <strain evidence="1 2">YIM DDC1</strain>
    </source>
</reference>
<dbReference type="RefSeq" id="WP_186453002.1">
    <property type="nucleotide sequence ID" value="NZ_JAEPIV010000018.1"/>
</dbReference>
<dbReference type="Proteomes" id="UP000654452">
    <property type="component" value="Unassembled WGS sequence"/>
</dbReference>
<organism evidence="1 2">
    <name type="scientific">Azospirillum aestuarii</name>
    <dbReference type="NCBI Taxonomy" id="2802052"/>
    <lineage>
        <taxon>Bacteria</taxon>
        <taxon>Pseudomonadati</taxon>
        <taxon>Pseudomonadota</taxon>
        <taxon>Alphaproteobacteria</taxon>
        <taxon>Rhodospirillales</taxon>
        <taxon>Azospirillaceae</taxon>
        <taxon>Azospirillum</taxon>
    </lineage>
</organism>
<evidence type="ECO:0000313" key="1">
    <source>
        <dbReference type="EMBL" id="MBK4721874.1"/>
    </source>
</evidence>
<gene>
    <name evidence="1" type="ORF">JJL56_23760</name>
</gene>
<dbReference type="EMBL" id="JAEPIV010000018">
    <property type="protein sequence ID" value="MBK4721874.1"/>
    <property type="molecule type" value="Genomic_DNA"/>
</dbReference>
<comment type="caution">
    <text evidence="1">The sequence shown here is derived from an EMBL/GenBank/DDBJ whole genome shotgun (WGS) entry which is preliminary data.</text>
</comment>
<protein>
    <submittedName>
        <fullName evidence="1">Uncharacterized protein</fullName>
    </submittedName>
</protein>
<sequence>MGTSVALMAASALVLLETVTSYGPTHPCIIVIATRCAPAGFLPGRR</sequence>